<gene>
    <name evidence="1" type="ORF">JKG61_07425</name>
</gene>
<dbReference type="Proteomes" id="UP000625283">
    <property type="component" value="Unassembled WGS sequence"/>
</dbReference>
<evidence type="ECO:0000313" key="1">
    <source>
        <dbReference type="EMBL" id="MBL1408576.1"/>
    </source>
</evidence>
<evidence type="ECO:0000313" key="2">
    <source>
        <dbReference type="Proteomes" id="UP000625283"/>
    </source>
</evidence>
<sequence length="264" mass="30363">MHYIAADFYLHYVSNYSLLIQSDFQTDHLVVLDEDRQVLVYMAYDNLSPSAEATKMLSLPFKNVSVNLPHQGLIWVPSDVYHETEKNLYVDYFMDSQVEHIMTSNISVLGITALYQYERSLLNRWKKIFPEAGFTPCFEVVINQVQSYIPIQGEVLGVHIYDDQADLFLFINGEMRLYNTFEVATADDLSYFVLNVFNNFSIKGKISKILLSGASRESEWFARLNRYAEWVDMIQAKDKWSVADGDVERALEALNVLADSVSCV</sequence>
<dbReference type="InterPro" id="IPR024213">
    <property type="entry name" value="DUF3822"/>
</dbReference>
<reference evidence="1 2" key="1">
    <citation type="submission" date="2021-01" db="EMBL/GenBank/DDBJ databases">
        <title>C459-1 draft genome sequence.</title>
        <authorList>
            <person name="Zhang X.-F."/>
        </authorList>
    </citation>
    <scope>NUCLEOTIDE SEQUENCE [LARGE SCALE GENOMIC DNA]</scope>
    <source>
        <strain evidence="2">C459-1</strain>
    </source>
</reference>
<dbReference type="CDD" id="cd24013">
    <property type="entry name" value="ASKHA_ATPase_BT3980-like"/>
    <property type="match status" value="1"/>
</dbReference>
<keyword evidence="2" id="KW-1185">Reference proteome</keyword>
<name>A0ABS1R1K5_9SPHI</name>
<dbReference type="EMBL" id="JAERTY010000003">
    <property type="protein sequence ID" value="MBL1408576.1"/>
    <property type="molecule type" value="Genomic_DNA"/>
</dbReference>
<dbReference type="RefSeq" id="WP_202102327.1">
    <property type="nucleotide sequence ID" value="NZ_JAERTY010000003.1"/>
</dbReference>
<organism evidence="1 2">
    <name type="scientific">Sphingobacterium faecale</name>
    <dbReference type="NCBI Taxonomy" id="2803775"/>
    <lineage>
        <taxon>Bacteria</taxon>
        <taxon>Pseudomonadati</taxon>
        <taxon>Bacteroidota</taxon>
        <taxon>Sphingobacteriia</taxon>
        <taxon>Sphingobacteriales</taxon>
        <taxon>Sphingobacteriaceae</taxon>
        <taxon>Sphingobacterium</taxon>
    </lineage>
</organism>
<dbReference type="Gene3D" id="3.30.420.260">
    <property type="match status" value="1"/>
</dbReference>
<comment type="caution">
    <text evidence="1">The sequence shown here is derived from an EMBL/GenBank/DDBJ whole genome shotgun (WGS) entry which is preliminary data.</text>
</comment>
<dbReference type="Gene3D" id="3.30.420.250">
    <property type="match status" value="1"/>
</dbReference>
<accession>A0ABS1R1K5</accession>
<proteinExistence type="predicted"/>
<protein>
    <submittedName>
        <fullName evidence="1">DUF3822 family protein</fullName>
    </submittedName>
</protein>
<dbReference type="Pfam" id="PF12864">
    <property type="entry name" value="DUF3822"/>
    <property type="match status" value="1"/>
</dbReference>